<dbReference type="Gene3D" id="3.40.50.1820">
    <property type="entry name" value="alpha/beta hydrolase"/>
    <property type="match status" value="1"/>
</dbReference>
<dbReference type="InterPro" id="IPR009081">
    <property type="entry name" value="PP-bd_ACP"/>
</dbReference>
<comment type="caution">
    <text evidence="7">The sequence shown here is derived from an EMBL/GenBank/DDBJ whole genome shotgun (WGS) entry which is preliminary data.</text>
</comment>
<dbReference type="GO" id="GO:0005737">
    <property type="term" value="C:cytoplasm"/>
    <property type="evidence" value="ECO:0007669"/>
    <property type="project" value="TreeGrafter"/>
</dbReference>
<feature type="domain" description="PKS/mFAS DH" evidence="6">
    <location>
        <begin position="480"/>
        <end position="737"/>
    </location>
</feature>
<dbReference type="STRING" id="76021.BS329_35930"/>
<evidence type="ECO:0000259" key="5">
    <source>
        <dbReference type="PROSITE" id="PS50075"/>
    </source>
</evidence>
<dbReference type="Proteomes" id="UP000187486">
    <property type="component" value="Unassembled WGS sequence"/>
</dbReference>
<dbReference type="GO" id="GO:0071770">
    <property type="term" value="P:DIM/DIP cell wall layer assembly"/>
    <property type="evidence" value="ECO:0007669"/>
    <property type="project" value="TreeGrafter"/>
</dbReference>
<dbReference type="SUPFAM" id="SSF51735">
    <property type="entry name" value="NAD(P)-binding Rossmann-fold domains"/>
    <property type="match status" value="2"/>
</dbReference>
<dbReference type="Pfam" id="PF08659">
    <property type="entry name" value="KR"/>
    <property type="match status" value="1"/>
</dbReference>
<dbReference type="Pfam" id="PF16197">
    <property type="entry name" value="KAsynt_C_assoc"/>
    <property type="match status" value="1"/>
</dbReference>
<dbReference type="Pfam" id="PF00698">
    <property type="entry name" value="Acyl_transf_1"/>
    <property type="match status" value="1"/>
</dbReference>
<dbReference type="Gene3D" id="3.40.47.10">
    <property type="match status" value="1"/>
</dbReference>
<dbReference type="GO" id="GO:0004312">
    <property type="term" value="F:fatty acid synthase activity"/>
    <property type="evidence" value="ECO:0007669"/>
    <property type="project" value="TreeGrafter"/>
</dbReference>
<feature type="active site" description="Proton acceptor; for dehydratase activity" evidence="4">
    <location>
        <position position="512"/>
    </location>
</feature>
<dbReference type="PANTHER" id="PTHR43775">
    <property type="entry name" value="FATTY ACID SYNTHASE"/>
    <property type="match status" value="1"/>
</dbReference>
<dbReference type="InterPro" id="IPR049551">
    <property type="entry name" value="PKS_DH_C"/>
</dbReference>
<keyword evidence="2" id="KW-0597">Phosphoprotein</keyword>
<dbReference type="InterPro" id="IPR001227">
    <property type="entry name" value="Ac_transferase_dom_sf"/>
</dbReference>
<dbReference type="InterPro" id="IPR049900">
    <property type="entry name" value="PKS_mFAS_DH"/>
</dbReference>
<dbReference type="EMBL" id="MQUQ01000024">
    <property type="protein sequence ID" value="OLZ44621.1"/>
    <property type="molecule type" value="Genomic_DNA"/>
</dbReference>
<evidence type="ECO:0000256" key="3">
    <source>
        <dbReference type="ARBA" id="ARBA00022679"/>
    </source>
</evidence>
<dbReference type="GO" id="GO:0006633">
    <property type="term" value="P:fatty acid biosynthetic process"/>
    <property type="evidence" value="ECO:0007669"/>
    <property type="project" value="TreeGrafter"/>
</dbReference>
<protein>
    <submittedName>
        <fullName evidence="7">Uncharacterized protein</fullName>
    </submittedName>
</protein>
<evidence type="ECO:0000256" key="4">
    <source>
        <dbReference type="PROSITE-ProRule" id="PRU01363"/>
    </source>
</evidence>
<dbReference type="SMART" id="SM00827">
    <property type="entry name" value="PKS_AT"/>
    <property type="match status" value="1"/>
</dbReference>
<dbReference type="InterPro" id="IPR016035">
    <property type="entry name" value="Acyl_Trfase/lysoPLipase"/>
</dbReference>
<dbReference type="InterPro" id="IPR006162">
    <property type="entry name" value="Ppantetheine_attach_site"/>
</dbReference>
<dbReference type="SUPFAM" id="SSF47336">
    <property type="entry name" value="ACP-like"/>
    <property type="match status" value="2"/>
</dbReference>
<dbReference type="SUPFAM" id="SSF53474">
    <property type="entry name" value="alpha/beta-Hydrolases"/>
    <property type="match status" value="1"/>
</dbReference>
<dbReference type="PROSITE" id="PS50075">
    <property type="entry name" value="CARRIER"/>
    <property type="match status" value="1"/>
</dbReference>
<feature type="domain" description="Carrier" evidence="5">
    <location>
        <begin position="1159"/>
        <end position="1234"/>
    </location>
</feature>
<dbReference type="InterPro" id="IPR042104">
    <property type="entry name" value="PKS_dehydratase_sf"/>
</dbReference>
<dbReference type="GO" id="GO:0031177">
    <property type="term" value="F:phosphopantetheine binding"/>
    <property type="evidence" value="ECO:0007669"/>
    <property type="project" value="InterPro"/>
</dbReference>
<evidence type="ECO:0000259" key="6">
    <source>
        <dbReference type="PROSITE" id="PS52019"/>
    </source>
</evidence>
<evidence type="ECO:0000256" key="2">
    <source>
        <dbReference type="ARBA" id="ARBA00022553"/>
    </source>
</evidence>
<dbReference type="SMART" id="SM00823">
    <property type="entry name" value="PKS_PP"/>
    <property type="match status" value="1"/>
</dbReference>
<dbReference type="Pfam" id="PF00975">
    <property type="entry name" value="Thioesterase"/>
    <property type="match status" value="1"/>
</dbReference>
<dbReference type="PROSITE" id="PS00012">
    <property type="entry name" value="PHOSPHOPANTETHEINE"/>
    <property type="match status" value="1"/>
</dbReference>
<dbReference type="Gene3D" id="3.30.70.3290">
    <property type="match status" value="1"/>
</dbReference>
<keyword evidence="8" id="KW-1185">Reference proteome</keyword>
<dbReference type="SUPFAM" id="SSF55048">
    <property type="entry name" value="Probable ACP-binding domain of malonyl-CoA ACP transacylase"/>
    <property type="match status" value="1"/>
</dbReference>
<dbReference type="InterPro" id="IPR020806">
    <property type="entry name" value="PKS_PP-bd"/>
</dbReference>
<dbReference type="InterPro" id="IPR013968">
    <property type="entry name" value="PKS_KR"/>
</dbReference>
<dbReference type="Pfam" id="PF21089">
    <property type="entry name" value="PKS_DH_N"/>
    <property type="match status" value="1"/>
</dbReference>
<evidence type="ECO:0000256" key="1">
    <source>
        <dbReference type="ARBA" id="ARBA00022450"/>
    </source>
</evidence>
<proteinExistence type="predicted"/>
<evidence type="ECO:0000313" key="8">
    <source>
        <dbReference type="Proteomes" id="UP000187486"/>
    </source>
</evidence>
<sequence length="1545" mass="162687">MVSAPTPWPRYSGRARAGVSAFGFGGTNAHVVVEEWPKAPAPTPAGEHRTELFAVSGADSDRLAAQAADLADWLEERSDTPLPSVAAALVRRRDHGRVRGVVRAADRAAAVAGLRAIARGDAAPEVTTDLVRAEAAAPVFVFSGFGASWTGVGTRLAAAEPDFAAAVADLDPVFAEVCGFSLRDALEGDDGDLRVAQPALFGVQVALARYWESRGVRPAAVVGHSVGEVAAAVVAGALEVRQGLLVVLERARLLAGLDIANAGAMAVVELSASEVDTRFPGLEVAVYASPGQCTVAGPAPAVDRVVDWASAEGRFARLLPIGAAAHTAAVEPGLRRFRDAVGAVTSSAPSVRVFSSVPEDPLTEPKFDLDHWTANLRRPVRFAQALQAARERGHSIFLEIAPHPVTLTAIEDTCGPDTLALASTSRDADGFMPALAGLHAAGHPGALRGHYPVSPVLDLPGPRWRHTRYWRATTAFPARHPLLGEHVEVPETGRHLWQAEISAERLPWLADHALEDIPVFPATGYLELALAAGGKAVRELTLEALLHLSAPVTVTSSLTGDEFTVLARSAGEWVTHARATVVDDDTAAPPPLSRVEGPEIDLYSRFADAGHAYGPAFRALHGVQAANGAASARLTLPEEAAHHPAYALHPALADACLHVLAAAAASSGTAPGRYVPTVLGSVRLFGDPSHGTWCAAEVNGSTPEGITGTVQLLADDDTVLVEFARVRASRLKKPVTALEPRWEPVPLPPATSGPRTWALVSEVDESELAADLAEAGDSVHTDPSRPADAVVLVAGEAADPDAAQRQVLRVATLVRELADRPEPPRLWLVTRGAHAVLPGEAGRPGLASLRAVIRVLAFEHPALRATQVDLDRMDSLVAELRADQPEDEVAWREGRRFAAKLTRTVPAAGPVPVEPGAYVITGGLGELGLLTARWLADHGATRLVLNGRTGPAPGVLDGLRARGAHVDVVLGDLAEPGVAERLVERAQEGGVRLRGVVHGAGLLADRVLTELDADDLARAWRPKVIGGLRLHEATKDVELDWWLAQSSLAGLVGSPGQAAHATANAWLDALVAFRRAAGLPATTVNWAAWTRDGAEDRLNAGLASIDPASALDALGAVLADGRSAFGLLDSDPNAVADAFPALADRPFLAGLVTRATQAGRSGTVQERLLACVTDVLGISPPDPRTLLLELGLDSLTALRLRTAVLREFGTQPSTALLLRGAGMSEIAAAIAADLGIEAGAAPVVVGARDHAERWISSLWRDVLEVPEVGVHDDFADLGGTDAAAGRLREAVTRRLGAEPSGLFDTPTVAAMSDVVRDLLDASPEGTVRTLRAGDGPPLHLFHPAGGATSVYQPLVTGLGRPCLGYERIDHFDSVEEKAAHYADLISVRQPDDPCALAGWSFGGYLAYEVARVLTERGRRVGPVVLIDSILPLPGPDTAPLDRFLRFAEHIERTYGVPLGLAHHELAAVGEDDRIGLVLDRVRAAVPGIGEGVLLHQRLSSVDALLAERYTPRPWHGMVVLLRADQPHPLTTMLDPRYLRTDQALG</sequence>
<gene>
    <name evidence="7" type="ORF">BS329_35930</name>
</gene>
<dbReference type="InterPro" id="IPR032821">
    <property type="entry name" value="PKS_assoc"/>
</dbReference>
<dbReference type="InterPro" id="IPR020807">
    <property type="entry name" value="PKS_DH"/>
</dbReference>
<feature type="active site" description="Proton donor; for dehydratase activity" evidence="4">
    <location>
        <position position="654"/>
    </location>
</feature>
<dbReference type="InterPro" id="IPR001031">
    <property type="entry name" value="Thioesterase"/>
</dbReference>
<keyword evidence="1" id="KW-0596">Phosphopantetheine</keyword>
<feature type="region of interest" description="N-terminal hotdog fold" evidence="4">
    <location>
        <begin position="480"/>
        <end position="588"/>
    </location>
</feature>
<dbReference type="Gene3D" id="3.40.366.10">
    <property type="entry name" value="Malonyl-Coenzyme A Acyl Carrier Protein, domain 2"/>
    <property type="match status" value="1"/>
</dbReference>
<dbReference type="SMART" id="SM00826">
    <property type="entry name" value="PKS_DH"/>
    <property type="match status" value="1"/>
</dbReference>
<evidence type="ECO:0000313" key="7">
    <source>
        <dbReference type="EMBL" id="OLZ44621.1"/>
    </source>
</evidence>
<name>A0A1R0KGF0_9PSEU</name>
<dbReference type="GO" id="GO:0005886">
    <property type="term" value="C:plasma membrane"/>
    <property type="evidence" value="ECO:0007669"/>
    <property type="project" value="TreeGrafter"/>
</dbReference>
<dbReference type="OrthoDB" id="9778690at2"/>
<dbReference type="Gene3D" id="3.40.50.720">
    <property type="entry name" value="NAD(P)-binding Rossmann-like Domain"/>
    <property type="match status" value="1"/>
</dbReference>
<dbReference type="InterPro" id="IPR036736">
    <property type="entry name" value="ACP-like_sf"/>
</dbReference>
<accession>A0A1R0KGF0</accession>
<dbReference type="RefSeq" id="WP_076167322.1">
    <property type="nucleotide sequence ID" value="NZ_JBEZVB010000131.1"/>
</dbReference>
<dbReference type="InterPro" id="IPR016039">
    <property type="entry name" value="Thiolase-like"/>
</dbReference>
<dbReference type="InterPro" id="IPR029058">
    <property type="entry name" value="AB_hydrolase_fold"/>
</dbReference>
<dbReference type="SMART" id="SM00822">
    <property type="entry name" value="PKS_KR"/>
    <property type="match status" value="1"/>
</dbReference>
<dbReference type="Gene3D" id="1.10.1200.10">
    <property type="entry name" value="ACP-like"/>
    <property type="match status" value="2"/>
</dbReference>
<dbReference type="PROSITE" id="PS52019">
    <property type="entry name" value="PKS_MFAS_DH"/>
    <property type="match status" value="1"/>
</dbReference>
<dbReference type="InterPro" id="IPR036291">
    <property type="entry name" value="NAD(P)-bd_dom_sf"/>
</dbReference>
<dbReference type="InterPro" id="IPR049552">
    <property type="entry name" value="PKS_DH_N"/>
</dbReference>
<dbReference type="Gene3D" id="3.10.129.110">
    <property type="entry name" value="Polyketide synthase dehydratase"/>
    <property type="match status" value="1"/>
</dbReference>
<dbReference type="InterPro" id="IPR050091">
    <property type="entry name" value="PKS_NRPS_Biosynth_Enz"/>
</dbReference>
<dbReference type="PANTHER" id="PTHR43775:SF37">
    <property type="entry name" value="SI:DKEY-61P9.11"/>
    <property type="match status" value="1"/>
</dbReference>
<dbReference type="SUPFAM" id="SSF52151">
    <property type="entry name" value="FabD/lysophospholipase-like"/>
    <property type="match status" value="1"/>
</dbReference>
<feature type="region of interest" description="C-terminal hotdog fold" evidence="4">
    <location>
        <begin position="595"/>
        <end position="737"/>
    </location>
</feature>
<keyword evidence="3" id="KW-0808">Transferase</keyword>
<organism evidence="7 8">
    <name type="scientific">Amycolatopsis coloradensis</name>
    <dbReference type="NCBI Taxonomy" id="76021"/>
    <lineage>
        <taxon>Bacteria</taxon>
        <taxon>Bacillati</taxon>
        <taxon>Actinomycetota</taxon>
        <taxon>Actinomycetes</taxon>
        <taxon>Pseudonocardiales</taxon>
        <taxon>Pseudonocardiaceae</taxon>
        <taxon>Amycolatopsis</taxon>
    </lineage>
</organism>
<dbReference type="Pfam" id="PF14765">
    <property type="entry name" value="PS-DH"/>
    <property type="match status" value="1"/>
</dbReference>
<dbReference type="InterPro" id="IPR014043">
    <property type="entry name" value="Acyl_transferase_dom"/>
</dbReference>
<dbReference type="InterPro" id="IPR057326">
    <property type="entry name" value="KR_dom"/>
</dbReference>
<reference evidence="7 8" key="1">
    <citation type="submission" date="2016-01" db="EMBL/GenBank/DDBJ databases">
        <title>Amycolatopsis coloradensis genome sequencing and assembly.</title>
        <authorList>
            <person name="Mayilraj S."/>
        </authorList>
    </citation>
    <scope>NUCLEOTIDE SEQUENCE [LARGE SCALE GENOMIC DNA]</scope>
    <source>
        <strain evidence="7 8">DSM 44225</strain>
    </source>
</reference>
<dbReference type="InterPro" id="IPR016036">
    <property type="entry name" value="Malonyl_transacylase_ACP-bd"/>
</dbReference>
<dbReference type="Pfam" id="PF00550">
    <property type="entry name" value="PP-binding"/>
    <property type="match status" value="2"/>
</dbReference>